<dbReference type="RefSeq" id="WP_070931581.1">
    <property type="nucleotide sequence ID" value="NZ_MIPT01000001.1"/>
</dbReference>
<name>A0A1S1H8B5_9SPHN</name>
<sequence length="94" mass="10224">MDWRTVLILGFLPLGLSAEAAAAPERPAAGRHGAMPVLLADAWKSPVERQSPADMARDRWLLGEPLRIAAPDPPAIRWRLRGAGVKLKMPVDLP</sequence>
<organism evidence="2 3">
    <name type="scientific">Edaphosphingomonas haloaromaticamans</name>
    <dbReference type="NCBI Taxonomy" id="653954"/>
    <lineage>
        <taxon>Bacteria</taxon>
        <taxon>Pseudomonadati</taxon>
        <taxon>Pseudomonadota</taxon>
        <taxon>Alphaproteobacteria</taxon>
        <taxon>Sphingomonadales</taxon>
        <taxon>Rhizorhabdaceae</taxon>
        <taxon>Edaphosphingomonas</taxon>
    </lineage>
</organism>
<protein>
    <submittedName>
        <fullName evidence="2">Uncharacterized protein</fullName>
    </submittedName>
</protein>
<evidence type="ECO:0000313" key="2">
    <source>
        <dbReference type="EMBL" id="OHT18052.1"/>
    </source>
</evidence>
<dbReference type="EMBL" id="MIPT01000001">
    <property type="protein sequence ID" value="OHT18052.1"/>
    <property type="molecule type" value="Genomic_DNA"/>
</dbReference>
<keyword evidence="1" id="KW-0732">Signal</keyword>
<reference evidence="2 3" key="1">
    <citation type="submission" date="2016-09" db="EMBL/GenBank/DDBJ databases">
        <title>Metabolic pathway, cell adaptation mechanisms and a novel monoxygenase revealed through proteogenomic-transcription analysis of a Sphingomonas haloaromaticamans strain degrading the fungicide ortho-phenylphenol.</title>
        <authorList>
            <person name="Perruchon C."/>
            <person name="Papadopoulou E.S."/>
            <person name="Rousidou C."/>
            <person name="Vasileiadis S."/>
            <person name="Tanou G."/>
            <person name="Amoutzias G."/>
            <person name="Molassiotis A."/>
            <person name="Karpouzas D.G."/>
        </authorList>
    </citation>
    <scope>NUCLEOTIDE SEQUENCE [LARGE SCALE GENOMIC DNA]</scope>
    <source>
        <strain evidence="2 3">P3</strain>
    </source>
</reference>
<evidence type="ECO:0000313" key="3">
    <source>
        <dbReference type="Proteomes" id="UP000179467"/>
    </source>
</evidence>
<proteinExistence type="predicted"/>
<dbReference type="OrthoDB" id="9992746at2"/>
<dbReference type="AlphaFoldDB" id="A0A1S1H8B5"/>
<comment type="caution">
    <text evidence="2">The sequence shown here is derived from an EMBL/GenBank/DDBJ whole genome shotgun (WGS) entry which is preliminary data.</text>
</comment>
<gene>
    <name evidence="2" type="ORF">BHE75_00020</name>
</gene>
<feature type="signal peptide" evidence="1">
    <location>
        <begin position="1"/>
        <end position="22"/>
    </location>
</feature>
<feature type="chain" id="PRO_5010309388" evidence="1">
    <location>
        <begin position="23"/>
        <end position="94"/>
    </location>
</feature>
<accession>A0A1S1H8B5</accession>
<evidence type="ECO:0000256" key="1">
    <source>
        <dbReference type="SAM" id="SignalP"/>
    </source>
</evidence>
<dbReference type="Proteomes" id="UP000179467">
    <property type="component" value="Unassembled WGS sequence"/>
</dbReference>
<keyword evidence="3" id="KW-1185">Reference proteome</keyword>